<dbReference type="OrthoDB" id="6183446at2"/>
<dbReference type="Proteomes" id="UP000199636">
    <property type="component" value="Unassembled WGS sequence"/>
</dbReference>
<accession>A0A1G8LGP7</accession>
<reference evidence="2" key="1">
    <citation type="submission" date="2016-10" db="EMBL/GenBank/DDBJ databases">
        <authorList>
            <person name="Varghese N."/>
            <person name="Submissions S."/>
        </authorList>
    </citation>
    <scope>NUCLEOTIDE SEQUENCE [LARGE SCALE GENOMIC DNA]</scope>
    <source>
        <strain evidence="2">CCM 7469</strain>
    </source>
</reference>
<gene>
    <name evidence="1" type="ORF">SAMN05216272_111134</name>
</gene>
<protein>
    <recommendedName>
        <fullName evidence="3">DUF1654 domain-containing protein</fullName>
    </recommendedName>
</protein>
<proteinExistence type="predicted"/>
<dbReference type="RefSeq" id="WP_090266862.1">
    <property type="nucleotide sequence ID" value="NZ_FNDS01000011.1"/>
</dbReference>
<dbReference type="Pfam" id="PF07867">
    <property type="entry name" value="DUF1654"/>
    <property type="match status" value="1"/>
</dbReference>
<dbReference type="InterPro" id="IPR012449">
    <property type="entry name" value="Phage_F116_Orf28"/>
</dbReference>
<evidence type="ECO:0008006" key="3">
    <source>
        <dbReference type="Google" id="ProtNLM"/>
    </source>
</evidence>
<dbReference type="AlphaFoldDB" id="A0A1G8LGP7"/>
<sequence>MARKAVVQHTPTPYELLALRIQKQLLTPRAQLERRSVISRMPDEPEEAWLQLLDELGQEDSVTLSRLQDGTVEVSWPHPGTDW</sequence>
<name>A0A1G8LGP7_9PSED</name>
<organism evidence="1 2">
    <name type="scientific">Pseudomonas panipatensis</name>
    <dbReference type="NCBI Taxonomy" id="428992"/>
    <lineage>
        <taxon>Bacteria</taxon>
        <taxon>Pseudomonadati</taxon>
        <taxon>Pseudomonadota</taxon>
        <taxon>Gammaproteobacteria</taxon>
        <taxon>Pseudomonadales</taxon>
        <taxon>Pseudomonadaceae</taxon>
        <taxon>Pseudomonas</taxon>
    </lineage>
</organism>
<keyword evidence="2" id="KW-1185">Reference proteome</keyword>
<dbReference type="EMBL" id="FNDS01000011">
    <property type="protein sequence ID" value="SDI54657.1"/>
    <property type="molecule type" value="Genomic_DNA"/>
</dbReference>
<evidence type="ECO:0000313" key="1">
    <source>
        <dbReference type="EMBL" id="SDI54657.1"/>
    </source>
</evidence>
<evidence type="ECO:0000313" key="2">
    <source>
        <dbReference type="Proteomes" id="UP000199636"/>
    </source>
</evidence>